<dbReference type="PROSITE" id="PS50888">
    <property type="entry name" value="BHLH"/>
    <property type="match status" value="1"/>
</dbReference>
<dbReference type="SMART" id="SM00353">
    <property type="entry name" value="HLH"/>
    <property type="match status" value="1"/>
</dbReference>
<feature type="region of interest" description="Disordered" evidence="5">
    <location>
        <begin position="384"/>
        <end position="423"/>
    </location>
</feature>
<evidence type="ECO:0000313" key="8">
    <source>
        <dbReference type="Proteomes" id="UP001177140"/>
    </source>
</evidence>
<dbReference type="GO" id="GO:0046983">
    <property type="term" value="F:protein dimerization activity"/>
    <property type="evidence" value="ECO:0007669"/>
    <property type="project" value="InterPro"/>
</dbReference>
<reference evidence="7" key="1">
    <citation type="submission" date="2022-03" db="EMBL/GenBank/DDBJ databases">
        <title>A functionally conserved STORR gene fusion in Papaver species that diverged 16.8 million years ago.</title>
        <authorList>
            <person name="Catania T."/>
        </authorList>
    </citation>
    <scope>NUCLEOTIDE SEQUENCE</scope>
    <source>
        <strain evidence="7">S-191538</strain>
    </source>
</reference>
<feature type="compositionally biased region" description="Basic and acidic residues" evidence="5">
    <location>
        <begin position="346"/>
        <end position="357"/>
    </location>
</feature>
<evidence type="ECO:0000256" key="1">
    <source>
        <dbReference type="ARBA" id="ARBA00023015"/>
    </source>
</evidence>
<feature type="region of interest" description="Disordered" evidence="5">
    <location>
        <begin position="92"/>
        <end position="131"/>
    </location>
</feature>
<dbReference type="FunFam" id="4.10.280.10:FF:000070">
    <property type="entry name" value="transcription factor bHLH30"/>
    <property type="match status" value="1"/>
</dbReference>
<accession>A0AA41RQD2</accession>
<proteinExistence type="predicted"/>
<dbReference type="InterPro" id="IPR011598">
    <property type="entry name" value="bHLH_dom"/>
</dbReference>
<evidence type="ECO:0000256" key="4">
    <source>
        <dbReference type="ARBA" id="ARBA00023242"/>
    </source>
</evidence>
<evidence type="ECO:0000256" key="2">
    <source>
        <dbReference type="ARBA" id="ARBA00023125"/>
    </source>
</evidence>
<dbReference type="AlphaFoldDB" id="A0AA41RQD2"/>
<feature type="compositionally biased region" description="Low complexity" evidence="5">
    <location>
        <begin position="144"/>
        <end position="159"/>
    </location>
</feature>
<organism evidence="7 8">
    <name type="scientific">Papaver nudicaule</name>
    <name type="common">Iceland poppy</name>
    <dbReference type="NCBI Taxonomy" id="74823"/>
    <lineage>
        <taxon>Eukaryota</taxon>
        <taxon>Viridiplantae</taxon>
        <taxon>Streptophyta</taxon>
        <taxon>Embryophyta</taxon>
        <taxon>Tracheophyta</taxon>
        <taxon>Spermatophyta</taxon>
        <taxon>Magnoliopsida</taxon>
        <taxon>Ranunculales</taxon>
        <taxon>Papaveraceae</taxon>
        <taxon>Papaveroideae</taxon>
        <taxon>Papaver</taxon>
    </lineage>
</organism>
<feature type="compositionally biased region" description="Pro residues" evidence="5">
    <location>
        <begin position="111"/>
        <end position="120"/>
    </location>
</feature>
<evidence type="ECO:0000256" key="5">
    <source>
        <dbReference type="SAM" id="MobiDB-lite"/>
    </source>
</evidence>
<dbReference type="InterPro" id="IPR036638">
    <property type="entry name" value="HLH_DNA-bd_sf"/>
</dbReference>
<protein>
    <recommendedName>
        <fullName evidence="6">BHLH domain-containing protein</fullName>
    </recommendedName>
</protein>
<feature type="compositionally biased region" description="Low complexity" evidence="5">
    <location>
        <begin position="395"/>
        <end position="417"/>
    </location>
</feature>
<feature type="compositionally biased region" description="Polar residues" evidence="5">
    <location>
        <begin position="358"/>
        <end position="370"/>
    </location>
</feature>
<evidence type="ECO:0000256" key="3">
    <source>
        <dbReference type="ARBA" id="ARBA00023163"/>
    </source>
</evidence>
<keyword evidence="8" id="KW-1185">Reference proteome</keyword>
<dbReference type="PANTHER" id="PTHR45844">
    <property type="entry name" value="TRANSCRIPTION FACTOR BHLH30"/>
    <property type="match status" value="1"/>
</dbReference>
<comment type="caution">
    <text evidence="7">The sequence shown here is derived from an EMBL/GenBank/DDBJ whole genome shotgun (WGS) entry which is preliminary data.</text>
</comment>
<dbReference type="CDD" id="cd11455">
    <property type="entry name" value="bHLH_AtAIG1_like"/>
    <property type="match status" value="1"/>
</dbReference>
<dbReference type="Proteomes" id="UP001177140">
    <property type="component" value="Unassembled WGS sequence"/>
</dbReference>
<evidence type="ECO:0000259" key="6">
    <source>
        <dbReference type="PROSITE" id="PS50888"/>
    </source>
</evidence>
<dbReference type="Gene3D" id="4.10.280.10">
    <property type="entry name" value="Helix-loop-helix DNA-binding domain"/>
    <property type="match status" value="1"/>
</dbReference>
<feature type="region of interest" description="Disordered" evidence="5">
    <location>
        <begin position="345"/>
        <end position="370"/>
    </location>
</feature>
<dbReference type="EMBL" id="JAJJMA010012880">
    <property type="protein sequence ID" value="MCL7022591.1"/>
    <property type="molecule type" value="Genomic_DNA"/>
</dbReference>
<name>A0AA41RQD2_PAPNU</name>
<feature type="domain" description="BHLH" evidence="6">
    <location>
        <begin position="215"/>
        <end position="264"/>
    </location>
</feature>
<dbReference type="Pfam" id="PF00010">
    <property type="entry name" value="HLH"/>
    <property type="match status" value="1"/>
</dbReference>
<sequence>MCGKMEEDESGDQCSQSIHEHQNYHQEQLFLQQQQQLHQQQFTCGTDAYGGGGGGGGRGGSGLVFPSDIISPILPWSLPPVHAAFNPVQFPMAQNHHPGSNIDHHPFNYTNPPPPPPLPPTSSSSSSYGALFNNRRASGYNHLHFSPSYDHHPSSSSSSDQHHHHLRIISDQLIGSFHQPANSSHHLHHPFGTSSIQAELGKMTAQEILDAKALAASKSHSEAERRRRERINNHLARLRSLLPSTTKTDKASLLAEVIQHVKELKRQTSQIAEASPVPTENDELTVDNASDEDGKFIIKASLCCEDRSDLLPDLIKTLKALKLRTLKAEITTLGGRVKNVLFITGDDDHDHNEDDSKNISTSGDHQQHSLSSIQEALKAVMERTSTNTTPGGGDDSSPGSIKRQRTTTTSTTSNMNMLENRSL</sequence>
<feature type="region of interest" description="Disordered" evidence="5">
    <location>
        <begin position="143"/>
        <end position="164"/>
    </location>
</feature>
<dbReference type="GO" id="GO:0003677">
    <property type="term" value="F:DNA binding"/>
    <property type="evidence" value="ECO:0007669"/>
    <property type="project" value="UniProtKB-KW"/>
</dbReference>
<gene>
    <name evidence="7" type="ORF">MKW94_021064</name>
</gene>
<evidence type="ECO:0000313" key="7">
    <source>
        <dbReference type="EMBL" id="MCL7022591.1"/>
    </source>
</evidence>
<keyword evidence="3" id="KW-0804">Transcription</keyword>
<dbReference type="InterPro" id="IPR045847">
    <property type="entry name" value="AIG1-like"/>
</dbReference>
<keyword evidence="4" id="KW-0539">Nucleus</keyword>
<dbReference type="SUPFAM" id="SSF47459">
    <property type="entry name" value="HLH, helix-loop-helix DNA-binding domain"/>
    <property type="match status" value="1"/>
</dbReference>
<dbReference type="GO" id="GO:0003700">
    <property type="term" value="F:DNA-binding transcription factor activity"/>
    <property type="evidence" value="ECO:0007669"/>
    <property type="project" value="InterPro"/>
</dbReference>
<keyword evidence="2" id="KW-0238">DNA-binding</keyword>
<dbReference type="PANTHER" id="PTHR45844:SF2">
    <property type="entry name" value="TRANSCRIPTION FACTOR BHLH30"/>
    <property type="match status" value="1"/>
</dbReference>
<keyword evidence="1" id="KW-0805">Transcription regulation</keyword>